<dbReference type="PANTHER" id="PTHR33508">
    <property type="entry name" value="UPF0056 MEMBRANE PROTEIN YHCE"/>
    <property type="match status" value="1"/>
</dbReference>
<proteinExistence type="inferred from homology"/>
<protein>
    <recommendedName>
        <fullName evidence="7">UPF0056 membrane protein</fullName>
    </recommendedName>
</protein>
<evidence type="ECO:0000313" key="8">
    <source>
        <dbReference type="EMBL" id="KGJ93980.1"/>
    </source>
</evidence>
<dbReference type="EMBL" id="JQEC01000021">
    <property type="protein sequence ID" value="KGJ93980.1"/>
    <property type="molecule type" value="Genomic_DNA"/>
</dbReference>
<gene>
    <name evidence="8" type="ORF">GAB14E_2535</name>
</gene>
<evidence type="ECO:0000256" key="5">
    <source>
        <dbReference type="ARBA" id="ARBA00022989"/>
    </source>
</evidence>
<dbReference type="Proteomes" id="UP000029868">
    <property type="component" value="Unassembled WGS sequence"/>
</dbReference>
<reference evidence="8 9" key="1">
    <citation type="submission" date="2014-08" db="EMBL/GenBank/DDBJ databases">
        <title>Genomic and Phenotypic Diversity of Colwellia psychrerythraea strains from Disparate Marine Basins.</title>
        <authorList>
            <person name="Techtmann S.M."/>
            <person name="Stelling S.C."/>
            <person name="Utturkar S.M."/>
            <person name="Alshibli N."/>
            <person name="Harris A."/>
            <person name="Brown S.D."/>
            <person name="Hazen T.C."/>
        </authorList>
    </citation>
    <scope>NUCLEOTIDE SEQUENCE [LARGE SCALE GENOMIC DNA]</scope>
    <source>
        <strain evidence="8 9">GAB14E</strain>
    </source>
</reference>
<keyword evidence="6 7" id="KW-0472">Membrane</keyword>
<evidence type="ECO:0000256" key="3">
    <source>
        <dbReference type="ARBA" id="ARBA00022475"/>
    </source>
</evidence>
<feature type="transmembrane region" description="Helical" evidence="7">
    <location>
        <begin position="12"/>
        <end position="33"/>
    </location>
</feature>
<comment type="caution">
    <text evidence="8">The sequence shown here is derived from an EMBL/GenBank/DDBJ whole genome shotgun (WGS) entry which is preliminary data.</text>
</comment>
<keyword evidence="5 7" id="KW-1133">Transmembrane helix</keyword>
<feature type="transmembrane region" description="Helical" evidence="7">
    <location>
        <begin position="197"/>
        <end position="218"/>
    </location>
</feature>
<organism evidence="8 9">
    <name type="scientific">Colwellia psychrerythraea</name>
    <name type="common">Vibrio psychroerythus</name>
    <dbReference type="NCBI Taxonomy" id="28229"/>
    <lineage>
        <taxon>Bacteria</taxon>
        <taxon>Pseudomonadati</taxon>
        <taxon>Pseudomonadota</taxon>
        <taxon>Gammaproteobacteria</taxon>
        <taxon>Alteromonadales</taxon>
        <taxon>Colwelliaceae</taxon>
        <taxon>Colwellia</taxon>
    </lineage>
</organism>
<dbReference type="Pfam" id="PF01914">
    <property type="entry name" value="MarC"/>
    <property type="match status" value="1"/>
</dbReference>
<evidence type="ECO:0000256" key="2">
    <source>
        <dbReference type="ARBA" id="ARBA00009784"/>
    </source>
</evidence>
<name>A0A099KUV1_COLPS</name>
<feature type="transmembrane region" description="Helical" evidence="7">
    <location>
        <begin position="87"/>
        <end position="107"/>
    </location>
</feature>
<feature type="transmembrane region" description="Helical" evidence="7">
    <location>
        <begin position="159"/>
        <end position="182"/>
    </location>
</feature>
<dbReference type="InterPro" id="IPR002771">
    <property type="entry name" value="Multi_antbiot-R_MarC"/>
</dbReference>
<comment type="subcellular location">
    <subcellularLocation>
        <location evidence="1 7">Cell membrane</location>
        <topology evidence="1 7">Multi-pass membrane protein</topology>
    </subcellularLocation>
</comment>
<sequence length="220" mass="23690">MHRKDAYVCQLTILTVMIMIDYVSVFIFFFAVIDPVGTIPVFIAVTSRFDDKVKRKIALQAVVAATGILLFFMIAGEVILTAIDIPLPAFVIAGGIILFIFALTMIFGESKPDEEVGLVRNDSETAIFPLAVPSLASPGAMLAAVLLTENSNFTILQQVQTAGVMISVLFIAFIFMLTASWIHRFIGSSGASIVSKVMGMILAAVATNSVLSGIKLYFSL</sequence>
<dbReference type="GO" id="GO:0005886">
    <property type="term" value="C:plasma membrane"/>
    <property type="evidence" value="ECO:0007669"/>
    <property type="project" value="UniProtKB-SubCell"/>
</dbReference>
<dbReference type="PANTHER" id="PTHR33508:SF1">
    <property type="entry name" value="UPF0056 MEMBRANE PROTEIN YHCE"/>
    <property type="match status" value="1"/>
</dbReference>
<feature type="transmembrane region" description="Helical" evidence="7">
    <location>
        <begin position="57"/>
        <end position="80"/>
    </location>
</feature>
<dbReference type="AlphaFoldDB" id="A0A099KUV1"/>
<keyword evidence="4 7" id="KW-0812">Transmembrane</keyword>
<evidence type="ECO:0000256" key="6">
    <source>
        <dbReference type="ARBA" id="ARBA00023136"/>
    </source>
</evidence>
<accession>A0A099KUV1</accession>
<evidence type="ECO:0000256" key="1">
    <source>
        <dbReference type="ARBA" id="ARBA00004651"/>
    </source>
</evidence>
<comment type="similarity">
    <text evidence="2 7">Belongs to the UPF0056 (MarC) family.</text>
</comment>
<keyword evidence="3" id="KW-1003">Cell membrane</keyword>
<dbReference type="PATRIC" id="fig|28229.3.peg.2158"/>
<feature type="transmembrane region" description="Helical" evidence="7">
    <location>
        <begin position="127"/>
        <end position="147"/>
    </location>
</feature>
<evidence type="ECO:0000256" key="4">
    <source>
        <dbReference type="ARBA" id="ARBA00022692"/>
    </source>
</evidence>
<evidence type="ECO:0000313" key="9">
    <source>
        <dbReference type="Proteomes" id="UP000029868"/>
    </source>
</evidence>
<evidence type="ECO:0000256" key="7">
    <source>
        <dbReference type="RuleBase" id="RU362048"/>
    </source>
</evidence>
<dbReference type="NCBIfam" id="TIGR00427">
    <property type="entry name" value="NAAT family transporter"/>
    <property type="match status" value="1"/>
</dbReference>